<proteinExistence type="predicted"/>
<gene>
    <name evidence="2" type="ORF">ACFQ1S_43145</name>
</gene>
<evidence type="ECO:0000313" key="3">
    <source>
        <dbReference type="Proteomes" id="UP001597045"/>
    </source>
</evidence>
<keyword evidence="3" id="KW-1185">Reference proteome</keyword>
<dbReference type="Proteomes" id="UP001597045">
    <property type="component" value="Unassembled WGS sequence"/>
</dbReference>
<keyword evidence="1" id="KW-0732">Signal</keyword>
<organism evidence="2 3">
    <name type="scientific">Kibdelosporangium lantanae</name>
    <dbReference type="NCBI Taxonomy" id="1497396"/>
    <lineage>
        <taxon>Bacteria</taxon>
        <taxon>Bacillati</taxon>
        <taxon>Actinomycetota</taxon>
        <taxon>Actinomycetes</taxon>
        <taxon>Pseudonocardiales</taxon>
        <taxon>Pseudonocardiaceae</taxon>
        <taxon>Kibdelosporangium</taxon>
    </lineage>
</organism>
<feature type="chain" id="PRO_5046282198" evidence="1">
    <location>
        <begin position="30"/>
        <end position="93"/>
    </location>
</feature>
<reference evidence="3" key="1">
    <citation type="journal article" date="2019" name="Int. J. Syst. Evol. Microbiol.">
        <title>The Global Catalogue of Microorganisms (GCM) 10K type strain sequencing project: providing services to taxonomists for standard genome sequencing and annotation.</title>
        <authorList>
            <consortium name="The Broad Institute Genomics Platform"/>
            <consortium name="The Broad Institute Genome Sequencing Center for Infectious Disease"/>
            <person name="Wu L."/>
            <person name="Ma J."/>
        </authorList>
    </citation>
    <scope>NUCLEOTIDE SEQUENCE [LARGE SCALE GENOMIC DNA]</scope>
    <source>
        <strain evidence="3">JCM 31486</strain>
    </source>
</reference>
<protein>
    <submittedName>
        <fullName evidence="2">Uncharacterized protein</fullName>
    </submittedName>
</protein>
<feature type="non-terminal residue" evidence="2">
    <location>
        <position position="93"/>
    </location>
</feature>
<name>A0ABW3MNT5_9PSEU</name>
<comment type="caution">
    <text evidence="2">The sequence shown here is derived from an EMBL/GenBank/DDBJ whole genome shotgun (WGS) entry which is preliminary data.</text>
</comment>
<feature type="signal peptide" evidence="1">
    <location>
        <begin position="1"/>
        <end position="29"/>
    </location>
</feature>
<sequence>MPPRAFLKPATVVVTAAVLVSGFAPTALATTETHHARAVVTTQQQDTAERLLATLRQAVPDLASYEDSLLDHVLAIPAVVDIRSTFAIRTMRT</sequence>
<evidence type="ECO:0000256" key="1">
    <source>
        <dbReference type="SAM" id="SignalP"/>
    </source>
</evidence>
<accession>A0ABW3MNT5</accession>
<dbReference type="EMBL" id="JBHTIS010003946">
    <property type="protein sequence ID" value="MFD1051882.1"/>
    <property type="molecule type" value="Genomic_DNA"/>
</dbReference>
<evidence type="ECO:0000313" key="2">
    <source>
        <dbReference type="EMBL" id="MFD1051882.1"/>
    </source>
</evidence>